<dbReference type="Proteomes" id="UP000000758">
    <property type="component" value="Chromosome"/>
</dbReference>
<dbReference type="EMBL" id="DP000238">
    <property type="protein sequence ID" value="ABK77162.1"/>
    <property type="molecule type" value="Genomic_DNA"/>
</dbReference>
<feature type="region of interest" description="Disordered" evidence="1">
    <location>
        <begin position="1"/>
        <end position="82"/>
    </location>
</feature>
<accession>A0RUZ5</accession>
<dbReference type="HOGENOM" id="CLU_2550085_0_0_2"/>
<name>A0RUZ5_CENSY</name>
<organism evidence="2 3">
    <name type="scientific">Cenarchaeum symbiosum (strain A)</name>
    <dbReference type="NCBI Taxonomy" id="414004"/>
    <lineage>
        <taxon>Archaea</taxon>
        <taxon>Nitrososphaerota</taxon>
        <taxon>Candidatus Cenarchaeales</taxon>
        <taxon>Candidatus Cenarchaeaceae</taxon>
        <taxon>Candidatus Cenarchaeum</taxon>
    </lineage>
</organism>
<dbReference type="AlphaFoldDB" id="A0RUZ5"/>
<feature type="compositionally biased region" description="Low complexity" evidence="1">
    <location>
        <begin position="31"/>
        <end position="40"/>
    </location>
</feature>
<sequence length="82" mass="8669">MCHIPQIDRQSSMPSPDSGCGPLHFHGPGGPACADPPALAQLPRVPGAPRTLPAPQARAFVRRPGAQKPSYKGLSKHRWGQA</sequence>
<dbReference type="EnsemblBacteria" id="ABK77162">
    <property type="protein sequence ID" value="ABK77162"/>
    <property type="gene ID" value="CENSYa_0529"/>
</dbReference>
<reference evidence="2 3" key="1">
    <citation type="journal article" date="2006" name="Proc. Natl. Acad. Sci. U.S.A.">
        <title>Genomic analysis of the uncultivated marine crenarchaeote Cenarchaeum symbiosum.</title>
        <authorList>
            <person name="Hallam S.J."/>
            <person name="Konstantinidis K.T."/>
            <person name="Putnam N."/>
            <person name="Schleper C."/>
            <person name="Watanabe Y."/>
            <person name="Sugahara J."/>
            <person name="Preston C."/>
            <person name="de la Torre J."/>
            <person name="Richardson P.M."/>
            <person name="DeLong E.F."/>
        </authorList>
    </citation>
    <scope>NUCLEOTIDE SEQUENCE [LARGE SCALE GENOMIC DNA]</scope>
    <source>
        <strain evidence="3">A</strain>
    </source>
</reference>
<proteinExistence type="predicted"/>
<protein>
    <submittedName>
        <fullName evidence="2">Uncharacterized protein</fullName>
    </submittedName>
</protein>
<evidence type="ECO:0000313" key="2">
    <source>
        <dbReference type="EMBL" id="ABK77162.1"/>
    </source>
</evidence>
<gene>
    <name evidence="2" type="ordered locus">CENSYa_0529</name>
</gene>
<keyword evidence="3" id="KW-1185">Reference proteome</keyword>
<evidence type="ECO:0000313" key="3">
    <source>
        <dbReference type="Proteomes" id="UP000000758"/>
    </source>
</evidence>
<dbReference type="KEGG" id="csy:CENSYa_0529"/>
<dbReference type="STRING" id="414004.CENSYa_0529"/>
<evidence type="ECO:0000256" key="1">
    <source>
        <dbReference type="SAM" id="MobiDB-lite"/>
    </source>
</evidence>